<evidence type="ECO:0000256" key="2">
    <source>
        <dbReference type="ARBA" id="ARBA00022598"/>
    </source>
</evidence>
<dbReference type="PRINTS" id="PR01046">
    <property type="entry name" value="TRNASYNTHPRO"/>
</dbReference>
<dbReference type="InterPro" id="IPR004154">
    <property type="entry name" value="Anticodon-bd"/>
</dbReference>
<evidence type="ECO:0000256" key="3">
    <source>
        <dbReference type="ARBA" id="ARBA00022741"/>
    </source>
</evidence>
<evidence type="ECO:0000259" key="8">
    <source>
        <dbReference type="PROSITE" id="PS50862"/>
    </source>
</evidence>
<dbReference type="EMBL" id="JBCNJP010015074">
    <property type="protein sequence ID" value="KAK9048140.1"/>
    <property type="molecule type" value="Genomic_DNA"/>
</dbReference>
<organism evidence="9 10">
    <name type="scientific">Deinandra increscens subsp. villosa</name>
    <dbReference type="NCBI Taxonomy" id="3103831"/>
    <lineage>
        <taxon>Eukaryota</taxon>
        <taxon>Viridiplantae</taxon>
        <taxon>Streptophyta</taxon>
        <taxon>Embryophyta</taxon>
        <taxon>Tracheophyta</taxon>
        <taxon>Spermatophyta</taxon>
        <taxon>Magnoliopsida</taxon>
        <taxon>eudicotyledons</taxon>
        <taxon>Gunneridae</taxon>
        <taxon>Pentapetalae</taxon>
        <taxon>asterids</taxon>
        <taxon>campanulids</taxon>
        <taxon>Asterales</taxon>
        <taxon>Asteraceae</taxon>
        <taxon>Asteroideae</taxon>
        <taxon>Heliantheae alliance</taxon>
        <taxon>Madieae</taxon>
        <taxon>Madiinae</taxon>
        <taxon>Deinandra</taxon>
    </lineage>
</organism>
<keyword evidence="5" id="KW-0030">Aminoacyl-tRNA synthetase</keyword>
<comment type="catalytic activity">
    <reaction evidence="7">
        <text>tRNA(Pro) + L-proline + ATP = L-prolyl-tRNA(Pro) + AMP + diphosphate</text>
        <dbReference type="Rhea" id="RHEA:14305"/>
        <dbReference type="Rhea" id="RHEA-COMP:9700"/>
        <dbReference type="Rhea" id="RHEA-COMP:9702"/>
        <dbReference type="ChEBI" id="CHEBI:30616"/>
        <dbReference type="ChEBI" id="CHEBI:33019"/>
        <dbReference type="ChEBI" id="CHEBI:60039"/>
        <dbReference type="ChEBI" id="CHEBI:78442"/>
        <dbReference type="ChEBI" id="CHEBI:78532"/>
        <dbReference type="ChEBI" id="CHEBI:456215"/>
        <dbReference type="EC" id="6.1.1.15"/>
    </reaction>
</comment>
<gene>
    <name evidence="9" type="ORF">SSX86_032897</name>
</gene>
<evidence type="ECO:0000256" key="5">
    <source>
        <dbReference type="ARBA" id="ARBA00023146"/>
    </source>
</evidence>
<name>A0AAP0C699_9ASTR</name>
<feature type="domain" description="Aminoacyl-transfer RNA synthetases class-II family profile" evidence="8">
    <location>
        <begin position="94"/>
        <end position="373"/>
    </location>
</feature>
<evidence type="ECO:0000256" key="7">
    <source>
        <dbReference type="ARBA" id="ARBA00047671"/>
    </source>
</evidence>
<dbReference type="CDD" id="cd00862">
    <property type="entry name" value="ProRS_anticodon_zinc"/>
    <property type="match status" value="1"/>
</dbReference>
<dbReference type="GO" id="GO:0017101">
    <property type="term" value="C:aminoacyl-tRNA synthetase multienzyme complex"/>
    <property type="evidence" value="ECO:0007669"/>
    <property type="project" value="TreeGrafter"/>
</dbReference>
<evidence type="ECO:0000313" key="9">
    <source>
        <dbReference type="EMBL" id="KAK9048140.1"/>
    </source>
</evidence>
<dbReference type="GO" id="GO:0009570">
    <property type="term" value="C:chloroplast stroma"/>
    <property type="evidence" value="ECO:0007669"/>
    <property type="project" value="TreeGrafter"/>
</dbReference>
<evidence type="ECO:0000256" key="6">
    <source>
        <dbReference type="ARBA" id="ARBA00029731"/>
    </source>
</evidence>
<proteinExistence type="inferred from homology"/>
<dbReference type="InterPro" id="IPR033721">
    <property type="entry name" value="ProRS_core_arch_euk"/>
</dbReference>
<dbReference type="PANTHER" id="PTHR43382">
    <property type="entry name" value="PROLYL-TRNA SYNTHETASE"/>
    <property type="match status" value="1"/>
</dbReference>
<feature type="non-terminal residue" evidence="9">
    <location>
        <position position="528"/>
    </location>
</feature>
<keyword evidence="2" id="KW-0436">Ligase</keyword>
<evidence type="ECO:0000313" key="10">
    <source>
        <dbReference type="Proteomes" id="UP001408789"/>
    </source>
</evidence>
<accession>A0AAP0C699</accession>
<evidence type="ECO:0000256" key="4">
    <source>
        <dbReference type="ARBA" id="ARBA00022840"/>
    </source>
</evidence>
<dbReference type="InterPro" id="IPR004499">
    <property type="entry name" value="Pro-tRNA-ligase_IIa_arc-type"/>
</dbReference>
<reference evidence="9 10" key="1">
    <citation type="submission" date="2024-04" db="EMBL/GenBank/DDBJ databases">
        <title>The reference genome of an endangered Asteraceae, Deinandra increscens subsp. villosa, native to the Central Coast of California.</title>
        <authorList>
            <person name="Guilliams M."/>
            <person name="Hasenstab-Lehman K."/>
            <person name="Meyer R."/>
            <person name="Mcevoy S."/>
        </authorList>
    </citation>
    <scope>NUCLEOTIDE SEQUENCE [LARGE SCALE GENOMIC DNA]</scope>
    <source>
        <tissue evidence="9">Leaf</tissue>
    </source>
</reference>
<dbReference type="Pfam" id="PF03129">
    <property type="entry name" value="HGTP_anticodon"/>
    <property type="match status" value="1"/>
</dbReference>
<dbReference type="InterPro" id="IPR002316">
    <property type="entry name" value="Pro-tRNA-ligase_IIa"/>
</dbReference>
<dbReference type="Proteomes" id="UP001408789">
    <property type="component" value="Unassembled WGS sequence"/>
</dbReference>
<dbReference type="AlphaFoldDB" id="A0AAP0C699"/>
<dbReference type="InterPro" id="IPR006195">
    <property type="entry name" value="aa-tRNA-synth_II"/>
</dbReference>
<evidence type="ECO:0000256" key="1">
    <source>
        <dbReference type="ARBA" id="ARBA00012831"/>
    </source>
</evidence>
<dbReference type="GO" id="GO:0005524">
    <property type="term" value="F:ATP binding"/>
    <property type="evidence" value="ECO:0007669"/>
    <property type="project" value="UniProtKB-KW"/>
</dbReference>
<keyword evidence="4" id="KW-0067">ATP-binding</keyword>
<dbReference type="InterPro" id="IPR036621">
    <property type="entry name" value="Anticodon-bd_dom_sf"/>
</dbReference>
<dbReference type="SUPFAM" id="SSF52954">
    <property type="entry name" value="Class II aaRS ABD-related"/>
    <property type="match status" value="1"/>
</dbReference>
<dbReference type="PANTHER" id="PTHR43382:SF3">
    <property type="entry name" value="PROLINE--TRNA LIGASE, CHLOROPLASTIC_MITOCHONDRIAL"/>
    <property type="match status" value="1"/>
</dbReference>
<dbReference type="HAMAP" id="MF_01571">
    <property type="entry name" value="Pro_tRNA_synth_type3"/>
    <property type="match status" value="1"/>
</dbReference>
<dbReference type="Gene3D" id="3.40.50.800">
    <property type="entry name" value="Anticodon-binding domain"/>
    <property type="match status" value="1"/>
</dbReference>
<keyword evidence="10" id="KW-1185">Reference proteome</keyword>
<dbReference type="PROSITE" id="PS50862">
    <property type="entry name" value="AA_TRNA_LIGASE_II"/>
    <property type="match status" value="1"/>
</dbReference>
<keyword evidence="3" id="KW-0547">Nucleotide-binding</keyword>
<dbReference type="FunFam" id="3.40.50.800:FF:000016">
    <property type="entry name" value="Proline--tRNA ligase, chloroplastic/mitochondrial"/>
    <property type="match status" value="1"/>
</dbReference>
<dbReference type="EC" id="6.1.1.15" evidence="1"/>
<protein>
    <recommendedName>
        <fullName evidence="1">proline--tRNA ligase</fullName>
        <ecNumber evidence="1">6.1.1.15</ecNumber>
    </recommendedName>
    <alternativeName>
        <fullName evidence="6">Prolyl-tRNA synthetase</fullName>
    </alternativeName>
</protein>
<sequence length="528" mass="59926">MGALRLPSLTSIFAVSSARRSLFPRRSKQLYVRKLTSSAKVFAKTTPATEVATAESNQKSSVQEQGITPRSQDFNAWYLDVISAAELADYGPVRGTMVIRPYGYAIWEAIQDYLNIKFKETGHSNMYFPQFIPYSFIEKEASHVEGFSPELALVTVGGGKELEEKLVVRPTSETIVNHMFTQWIQSYRDLPLMINQWANVTRWEMRTKPFIRTLEFLWQEGHTAHATPEEAEREAMQMIDVYTKFSYEQAAIPVIPGRKSRVETFAGADKTYTIEAMMGDRKALQAGTSHNLGQNFSRAFGTQVSFYFNPYFFRIRYLIKNQNYFLYIKTLSMQFADENGQREHVWQTSWAVSTRFVGGIIMTHGDDAGLMLPPRLASIQVVIVPIWKKANEKDEVLDAALSIKDVLHVAGIKVKLDDSDQKTPGWKFNFWEMKGVPIRIEIGPRDVSSRSVVISRRDIPGKPGKVFGISMESSVLVPYIKEKLDEIQSSLLDKATAFRDSNIVDVSSYDELKEAISQGKWARGPWIG</sequence>
<dbReference type="GO" id="GO:0006433">
    <property type="term" value="P:prolyl-tRNA aminoacylation"/>
    <property type="evidence" value="ECO:0007669"/>
    <property type="project" value="InterPro"/>
</dbReference>
<dbReference type="InterPro" id="IPR045864">
    <property type="entry name" value="aa-tRNA-synth_II/BPL/LPL"/>
</dbReference>
<comment type="caution">
    <text evidence="9">The sequence shown here is derived from an EMBL/GenBank/DDBJ whole genome shotgun (WGS) entry which is preliminary data.</text>
</comment>
<dbReference type="Gene3D" id="3.30.930.10">
    <property type="entry name" value="Bira Bifunctional Protein, Domain 2"/>
    <property type="match status" value="1"/>
</dbReference>
<dbReference type="GO" id="GO:0005739">
    <property type="term" value="C:mitochondrion"/>
    <property type="evidence" value="ECO:0007669"/>
    <property type="project" value="TreeGrafter"/>
</dbReference>
<dbReference type="CDD" id="cd00778">
    <property type="entry name" value="ProRS_core_arch_euk"/>
    <property type="match status" value="1"/>
</dbReference>
<dbReference type="SUPFAM" id="SSF55681">
    <property type="entry name" value="Class II aaRS and biotin synthetases"/>
    <property type="match status" value="1"/>
</dbReference>
<dbReference type="GO" id="GO:0004827">
    <property type="term" value="F:proline-tRNA ligase activity"/>
    <property type="evidence" value="ECO:0007669"/>
    <property type="project" value="UniProtKB-EC"/>
</dbReference>
<dbReference type="Pfam" id="PF00587">
    <property type="entry name" value="tRNA-synt_2b"/>
    <property type="match status" value="1"/>
</dbReference>
<dbReference type="InterPro" id="IPR002314">
    <property type="entry name" value="aa-tRNA-synt_IIb"/>
</dbReference>